<evidence type="ECO:0000313" key="1">
    <source>
        <dbReference type="EMBL" id="KAF7257799.1"/>
    </source>
</evidence>
<accession>A0A8S9YS46</accession>
<protein>
    <submittedName>
        <fullName evidence="1">Uncharacterized protein</fullName>
    </submittedName>
</protein>
<reference evidence="1" key="1">
    <citation type="submission" date="2019-07" db="EMBL/GenBank/DDBJ databases">
        <title>Annotation for the trematode Paragonimus miyazaki's.</title>
        <authorList>
            <person name="Choi Y.-J."/>
        </authorList>
    </citation>
    <scope>NUCLEOTIDE SEQUENCE</scope>
    <source>
        <strain evidence="1">Japan</strain>
    </source>
</reference>
<gene>
    <name evidence="1" type="ORF">EG68_04994</name>
</gene>
<proteinExistence type="predicted"/>
<organism evidence="1 2">
    <name type="scientific">Paragonimus skrjabini miyazakii</name>
    <dbReference type="NCBI Taxonomy" id="59628"/>
    <lineage>
        <taxon>Eukaryota</taxon>
        <taxon>Metazoa</taxon>
        <taxon>Spiralia</taxon>
        <taxon>Lophotrochozoa</taxon>
        <taxon>Platyhelminthes</taxon>
        <taxon>Trematoda</taxon>
        <taxon>Digenea</taxon>
        <taxon>Plagiorchiida</taxon>
        <taxon>Troglotremata</taxon>
        <taxon>Troglotrematidae</taxon>
        <taxon>Paragonimus</taxon>
    </lineage>
</organism>
<dbReference type="AlphaFoldDB" id="A0A8S9YS46"/>
<keyword evidence="2" id="KW-1185">Reference proteome</keyword>
<dbReference type="Proteomes" id="UP000822476">
    <property type="component" value="Unassembled WGS sequence"/>
</dbReference>
<dbReference type="OrthoDB" id="6299739at2759"/>
<name>A0A8S9YS46_9TREM</name>
<comment type="caution">
    <text evidence="1">The sequence shown here is derived from an EMBL/GenBank/DDBJ whole genome shotgun (WGS) entry which is preliminary data.</text>
</comment>
<evidence type="ECO:0000313" key="2">
    <source>
        <dbReference type="Proteomes" id="UP000822476"/>
    </source>
</evidence>
<dbReference type="EMBL" id="JTDE01002142">
    <property type="protein sequence ID" value="KAF7257799.1"/>
    <property type="molecule type" value="Genomic_DNA"/>
</dbReference>
<sequence>MKSTTRLCHEALLTCNTVPQPWSSQLVEFTIHLYLSSKCVKLRCPTLSKNESVQRLLKEINRRLNPYEDIPGYISSLAFMGMRNVTLQSALLYATLNSNWTQEALRDKNSDIFKRTKTLLQHELQKLILFQRLQNHIIQMDIKNIGLTQTSSATAYIRLFIRATNPKFMNPTFLNRNFRELTNFMEHTQFIALRKLDMQNNYYILELRIEHKELSDQKRNQLEDKDSRLYQIMLHRSTVQTNAAIQACKWGNMIQNMTVQLQGTNNSSESISQTALLVMSVDRVNPYRSNLNINHLVNCIIDGFEQEQYSRIIRNIDIKGNMDKTVLSK</sequence>